<accession>F9YPH7</accession>
<name>F9YPH7_CAPCC</name>
<proteinExistence type="predicted"/>
<gene>
    <name evidence="1" type="ordered locus">Ccan_00280</name>
</gene>
<sequence>MYHSLCCGDCVVAVERLDGFVVTHTDDSQFSEDVTQLS</sequence>
<evidence type="ECO:0000313" key="1">
    <source>
        <dbReference type="EMBL" id="AEK22151.1"/>
    </source>
</evidence>
<dbReference type="Proteomes" id="UP000008895">
    <property type="component" value="Chromosome"/>
</dbReference>
<evidence type="ECO:0000313" key="2">
    <source>
        <dbReference type="Proteomes" id="UP000008895"/>
    </source>
</evidence>
<dbReference type="EMBL" id="CP002113">
    <property type="protein sequence ID" value="AEK22151.1"/>
    <property type="molecule type" value="Genomic_DNA"/>
</dbReference>
<organism evidence="1 2">
    <name type="scientific">Capnocytophaga canimorsus (strain 5)</name>
    <dbReference type="NCBI Taxonomy" id="860228"/>
    <lineage>
        <taxon>Bacteria</taxon>
        <taxon>Pseudomonadati</taxon>
        <taxon>Bacteroidota</taxon>
        <taxon>Flavobacteriia</taxon>
        <taxon>Flavobacteriales</taxon>
        <taxon>Flavobacteriaceae</taxon>
        <taxon>Capnocytophaga</taxon>
    </lineage>
</organism>
<protein>
    <submittedName>
        <fullName evidence="1">Uncharacterized protein</fullName>
    </submittedName>
</protein>
<dbReference type="KEGG" id="ccm:Ccan_00280"/>
<reference evidence="1 2" key="1">
    <citation type="journal article" date="2011" name="J. Bacteriol.">
        <title>Complete genome sequence of the dog commensal and human pathogen Capnocytophaga canimorsus strain 5.</title>
        <authorList>
            <person name="Manfredi P."/>
            <person name="Pagni M."/>
            <person name="Cornelis G.R."/>
        </authorList>
    </citation>
    <scope>NUCLEOTIDE SEQUENCE [LARGE SCALE GENOMIC DNA]</scope>
    <source>
        <strain evidence="2">5</strain>
    </source>
</reference>
<dbReference type="HOGENOM" id="CLU_3326114_0_0_10"/>
<dbReference type="AlphaFoldDB" id="F9YPH7"/>
<keyword evidence="2" id="KW-1185">Reference proteome</keyword>